<reference evidence="6 9" key="1">
    <citation type="journal article" date="2011" name="Nature">
        <title>The Medicago genome provides insight into the evolution of rhizobial symbioses.</title>
        <authorList>
            <person name="Young N.D."/>
            <person name="Debelle F."/>
            <person name="Oldroyd G.E."/>
            <person name="Geurts R."/>
            <person name="Cannon S.B."/>
            <person name="Udvardi M.K."/>
            <person name="Benedito V.A."/>
            <person name="Mayer K.F."/>
            <person name="Gouzy J."/>
            <person name="Schoof H."/>
            <person name="Van de Peer Y."/>
            <person name="Proost S."/>
            <person name="Cook D.R."/>
            <person name="Meyers B.C."/>
            <person name="Spannagl M."/>
            <person name="Cheung F."/>
            <person name="De Mita S."/>
            <person name="Krishnakumar V."/>
            <person name="Gundlach H."/>
            <person name="Zhou S."/>
            <person name="Mudge J."/>
            <person name="Bharti A.K."/>
            <person name="Murray J.D."/>
            <person name="Naoumkina M.A."/>
            <person name="Rosen B."/>
            <person name="Silverstein K.A."/>
            <person name="Tang H."/>
            <person name="Rombauts S."/>
            <person name="Zhao P.X."/>
            <person name="Zhou P."/>
            <person name="Barbe V."/>
            <person name="Bardou P."/>
            <person name="Bechner M."/>
            <person name="Bellec A."/>
            <person name="Berger A."/>
            <person name="Berges H."/>
            <person name="Bidwell S."/>
            <person name="Bisseling T."/>
            <person name="Choisne N."/>
            <person name="Couloux A."/>
            <person name="Denny R."/>
            <person name="Deshpande S."/>
            <person name="Dai X."/>
            <person name="Doyle J.J."/>
            <person name="Dudez A.M."/>
            <person name="Farmer A.D."/>
            <person name="Fouteau S."/>
            <person name="Franken C."/>
            <person name="Gibelin C."/>
            <person name="Gish J."/>
            <person name="Goldstein S."/>
            <person name="Gonzalez A.J."/>
            <person name="Green P.J."/>
            <person name="Hallab A."/>
            <person name="Hartog M."/>
            <person name="Hua A."/>
            <person name="Humphray S.J."/>
            <person name="Jeong D.H."/>
            <person name="Jing Y."/>
            <person name="Jocker A."/>
            <person name="Kenton S.M."/>
            <person name="Kim D.J."/>
            <person name="Klee K."/>
            <person name="Lai H."/>
            <person name="Lang C."/>
            <person name="Lin S."/>
            <person name="Macmil S.L."/>
            <person name="Magdelenat G."/>
            <person name="Matthews L."/>
            <person name="McCorrison J."/>
            <person name="Monaghan E.L."/>
            <person name="Mun J.H."/>
            <person name="Najar F.Z."/>
            <person name="Nicholson C."/>
            <person name="Noirot C."/>
            <person name="O'Bleness M."/>
            <person name="Paule C.R."/>
            <person name="Poulain J."/>
            <person name="Prion F."/>
            <person name="Qin B."/>
            <person name="Qu C."/>
            <person name="Retzel E.F."/>
            <person name="Riddle C."/>
            <person name="Sallet E."/>
            <person name="Samain S."/>
            <person name="Samson N."/>
            <person name="Sanders I."/>
            <person name="Saurat O."/>
            <person name="Scarpelli C."/>
            <person name="Schiex T."/>
            <person name="Segurens B."/>
            <person name="Severin A.J."/>
            <person name="Sherrier D.J."/>
            <person name="Shi R."/>
            <person name="Sims S."/>
            <person name="Singer S.R."/>
            <person name="Sinharoy S."/>
            <person name="Sterck L."/>
            <person name="Viollet A."/>
            <person name="Wang B.B."/>
            <person name="Wang K."/>
            <person name="Wang M."/>
            <person name="Wang X."/>
            <person name="Warfsmann J."/>
            <person name="Weissenbach J."/>
            <person name="White D.D."/>
            <person name="White J.D."/>
            <person name="Wiley G.B."/>
            <person name="Wincker P."/>
            <person name="Xing Y."/>
            <person name="Yang L."/>
            <person name="Yao Z."/>
            <person name="Ying F."/>
            <person name="Zhai J."/>
            <person name="Zhou L."/>
            <person name="Zuber A."/>
            <person name="Denarie J."/>
            <person name="Dixon R.A."/>
            <person name="May G.D."/>
            <person name="Schwartz D.C."/>
            <person name="Rogers J."/>
            <person name="Quetier F."/>
            <person name="Town C.D."/>
            <person name="Roe B.A."/>
        </authorList>
    </citation>
    <scope>NUCLEOTIDE SEQUENCE [LARGE SCALE GENOMIC DNA]</scope>
    <source>
        <strain evidence="6">A17</strain>
        <strain evidence="8 9">cv. Jemalong A17</strain>
    </source>
</reference>
<keyword evidence="7" id="KW-0378">Hydrolase</keyword>
<comment type="similarity">
    <text evidence="1">Belongs to the alkylbase DNA glycosidase AlkA family.</text>
</comment>
<dbReference type="GO" id="GO:0005634">
    <property type="term" value="C:nucleus"/>
    <property type="evidence" value="ECO:0000318"/>
    <property type="project" value="GO_Central"/>
</dbReference>
<dbReference type="EnsemblPlants" id="AES94968">
    <property type="protein sequence ID" value="AES94968"/>
    <property type="gene ID" value="MTR_5g020300"/>
</dbReference>
<reference evidence="6 9" key="2">
    <citation type="journal article" date="2014" name="BMC Genomics">
        <title>An improved genome release (version Mt4.0) for the model legume Medicago truncatula.</title>
        <authorList>
            <person name="Tang H."/>
            <person name="Krishnakumar V."/>
            <person name="Bidwell S."/>
            <person name="Rosen B."/>
            <person name="Chan A."/>
            <person name="Zhou S."/>
            <person name="Gentzbittel L."/>
            <person name="Childs K.L."/>
            <person name="Yandell M."/>
            <person name="Gundlach H."/>
            <person name="Mayer K.F."/>
            <person name="Schwartz D.C."/>
            <person name="Town C.D."/>
        </authorList>
    </citation>
    <scope>GENOME REANNOTATION</scope>
    <source>
        <strain evidence="8 9">cv. Jemalong A17</strain>
    </source>
</reference>
<dbReference type="Gene3D" id="1.10.340.30">
    <property type="entry name" value="Hypothetical protein, domain 2"/>
    <property type="match status" value="1"/>
</dbReference>
<dbReference type="eggNOG" id="KOG1918">
    <property type="taxonomic scope" value="Eukaryota"/>
</dbReference>
<evidence type="ECO:0000256" key="2">
    <source>
        <dbReference type="ARBA" id="ARBA00022763"/>
    </source>
</evidence>
<evidence type="ECO:0000259" key="5">
    <source>
        <dbReference type="SMART" id="SM00478"/>
    </source>
</evidence>
<dbReference type="SMART" id="SM00478">
    <property type="entry name" value="ENDO3c"/>
    <property type="match status" value="1"/>
</dbReference>
<accession>G7KDL7</accession>
<keyword evidence="3" id="KW-0234">DNA repair</keyword>
<dbReference type="HOGENOM" id="CLU_000445_72_2_1"/>
<keyword evidence="2" id="KW-0227">DNA damage</keyword>
<evidence type="ECO:0000256" key="3">
    <source>
        <dbReference type="ARBA" id="ARBA00023204"/>
    </source>
</evidence>
<organism evidence="6 9">
    <name type="scientific">Medicago truncatula</name>
    <name type="common">Barrel medic</name>
    <name type="synonym">Medicago tribuloides</name>
    <dbReference type="NCBI Taxonomy" id="3880"/>
    <lineage>
        <taxon>Eukaryota</taxon>
        <taxon>Viridiplantae</taxon>
        <taxon>Streptophyta</taxon>
        <taxon>Embryophyta</taxon>
        <taxon>Tracheophyta</taxon>
        <taxon>Spermatophyta</taxon>
        <taxon>Magnoliopsida</taxon>
        <taxon>eudicotyledons</taxon>
        <taxon>Gunneridae</taxon>
        <taxon>Pentapetalae</taxon>
        <taxon>rosids</taxon>
        <taxon>fabids</taxon>
        <taxon>Fabales</taxon>
        <taxon>Fabaceae</taxon>
        <taxon>Papilionoideae</taxon>
        <taxon>50 kb inversion clade</taxon>
        <taxon>NPAAA clade</taxon>
        <taxon>Hologalegina</taxon>
        <taxon>IRL clade</taxon>
        <taxon>Trifolieae</taxon>
        <taxon>Medicago</taxon>
    </lineage>
</organism>
<keyword evidence="9" id="KW-1185">Reference proteome</keyword>
<dbReference type="Proteomes" id="UP000002051">
    <property type="component" value="Chromosome 5"/>
</dbReference>
<evidence type="ECO:0000256" key="4">
    <source>
        <dbReference type="SAM" id="MobiDB-lite"/>
    </source>
</evidence>
<evidence type="ECO:0000313" key="7">
    <source>
        <dbReference type="EMBL" id="RHN54206.1"/>
    </source>
</evidence>
<name>G7KDL7_MEDTR</name>
<dbReference type="AlphaFoldDB" id="G7KDL7"/>
<feature type="domain" description="HhH-GPD" evidence="5">
    <location>
        <begin position="113"/>
        <end position="268"/>
    </location>
</feature>
<dbReference type="GO" id="GO:0006307">
    <property type="term" value="P:DNA alkylation repair"/>
    <property type="evidence" value="ECO:0000318"/>
    <property type="project" value="GO_Central"/>
</dbReference>
<sequence length="281" mass="31499">MKRTRSQIKSNPTPITNPQPPIKTLISSKITFPAKKILKPTIKTKEEVKKPHFPLLTPIIQKPLTSQNEITAALNHLRAADPLLSTIINTFPPPQFSNSNAITPFFSLIKTLISQQLSIKASSSIEQRFISLFTNQCSILPNTVLSVTPDTLRSVGISARKATYIHDLATKYADGFLSDSSIVEMDDEMLYEKLMSVKGIGPWSVHMFMIFTLHRPDVLPVGDLVVRRGVEKLYGLKVLPSPEKMEGLCEKWKPYRSVGSWYMYRFVEAKGVLPNPTTTTT</sequence>
<evidence type="ECO:0000313" key="6">
    <source>
        <dbReference type="EMBL" id="AES94968.1"/>
    </source>
</evidence>
<dbReference type="STRING" id="3880.G7KDL7"/>
<dbReference type="GO" id="GO:0032131">
    <property type="term" value="F:alkylated DNA binding"/>
    <property type="evidence" value="ECO:0000318"/>
    <property type="project" value="GO_Central"/>
</dbReference>
<dbReference type="EMBL" id="PSQE01000005">
    <property type="protein sequence ID" value="RHN54206.1"/>
    <property type="molecule type" value="Genomic_DNA"/>
</dbReference>
<feature type="region of interest" description="Disordered" evidence="4">
    <location>
        <begin position="1"/>
        <end position="20"/>
    </location>
</feature>
<gene>
    <name evidence="8" type="primary">11416684</name>
    <name evidence="6" type="ordered locus">MTR_5g020300</name>
    <name evidence="7" type="ORF">MtrunA17_Chr5g0404201</name>
</gene>
<dbReference type="EC" id="3.2.2.21" evidence="7"/>
<dbReference type="PANTHER" id="PTHR43003">
    <property type="entry name" value="DNA-3-METHYLADENINE GLYCOSYLASE"/>
    <property type="match status" value="1"/>
</dbReference>
<dbReference type="GO" id="GO:0006285">
    <property type="term" value="P:base-excision repair, AP site formation"/>
    <property type="evidence" value="ECO:0000318"/>
    <property type="project" value="GO_Central"/>
</dbReference>
<dbReference type="GO" id="GO:0008725">
    <property type="term" value="F:DNA-3-methyladenine glycosylase activity"/>
    <property type="evidence" value="ECO:0000318"/>
    <property type="project" value="GO_Central"/>
</dbReference>
<dbReference type="GO" id="GO:0043916">
    <property type="term" value="F:DNA-7-methylguanine glycosylase activity"/>
    <property type="evidence" value="ECO:0000318"/>
    <property type="project" value="GO_Central"/>
</dbReference>
<dbReference type="OMA" id="MQVEQIC"/>
<reference evidence="8" key="3">
    <citation type="submission" date="2015-04" db="UniProtKB">
        <authorList>
            <consortium name="EnsemblPlants"/>
        </authorList>
    </citation>
    <scope>IDENTIFICATION</scope>
    <source>
        <strain evidence="8">cv. Jemalong A17</strain>
    </source>
</reference>
<proteinExistence type="inferred from homology"/>
<dbReference type="InterPro" id="IPR051912">
    <property type="entry name" value="Alkylbase_DNA_Glycosylase/TA"/>
</dbReference>
<dbReference type="FunFam" id="1.10.340.30:FF:000004">
    <property type="entry name" value="DNA-3-methyladenine glycosylase II"/>
    <property type="match status" value="1"/>
</dbReference>
<keyword evidence="7" id="KW-0326">Glycosidase</keyword>
<evidence type="ECO:0000313" key="9">
    <source>
        <dbReference type="Proteomes" id="UP000002051"/>
    </source>
</evidence>
<dbReference type="Gene3D" id="1.10.1670.40">
    <property type="match status" value="1"/>
</dbReference>
<evidence type="ECO:0000256" key="1">
    <source>
        <dbReference type="ARBA" id="ARBA00010817"/>
    </source>
</evidence>
<dbReference type="Gramene" id="rna29206">
    <property type="protein sequence ID" value="RHN54206.1"/>
    <property type="gene ID" value="gene29206"/>
</dbReference>
<dbReference type="Proteomes" id="UP000265566">
    <property type="component" value="Chromosome 5"/>
</dbReference>
<dbReference type="CDD" id="cd00056">
    <property type="entry name" value="ENDO3c"/>
    <property type="match status" value="1"/>
</dbReference>
<dbReference type="SUPFAM" id="SSF48150">
    <property type="entry name" value="DNA-glycosylase"/>
    <property type="match status" value="1"/>
</dbReference>
<dbReference type="InterPro" id="IPR003265">
    <property type="entry name" value="HhH-GPD_domain"/>
</dbReference>
<dbReference type="InterPro" id="IPR011257">
    <property type="entry name" value="DNA_glycosylase"/>
</dbReference>
<protein>
    <submittedName>
        <fullName evidence="6">HhH-GPD base excision DNA repair family protein</fullName>
    </submittedName>
    <submittedName>
        <fullName evidence="7">Putative DNA-3-methyladenine glycosylase II</fullName>
        <ecNumber evidence="7">3.2.2.21</ecNumber>
    </submittedName>
</protein>
<dbReference type="PANTHER" id="PTHR43003:SF8">
    <property type="entry name" value="HHH-GPD DOMAIN-CONTAINING PROTEIN"/>
    <property type="match status" value="1"/>
</dbReference>
<dbReference type="EMBL" id="CM001221">
    <property type="protein sequence ID" value="AES94968.1"/>
    <property type="molecule type" value="Genomic_DNA"/>
</dbReference>
<reference evidence="7" key="4">
    <citation type="journal article" date="2018" name="Nat. Plants">
        <title>Whole-genome landscape of Medicago truncatula symbiotic genes.</title>
        <authorList>
            <person name="Pecrix Y."/>
            <person name="Gamas P."/>
            <person name="Carrere S."/>
        </authorList>
    </citation>
    <scope>NUCLEOTIDE SEQUENCE</scope>
    <source>
        <tissue evidence="7">Leaves</tissue>
    </source>
</reference>
<dbReference type="KEGG" id="mtr:11416684"/>
<dbReference type="OrthoDB" id="415889at2759"/>
<dbReference type="PaxDb" id="3880-AES94968"/>
<evidence type="ECO:0000313" key="8">
    <source>
        <dbReference type="EnsemblPlants" id="AES94968"/>
    </source>
</evidence>
<dbReference type="ExpressionAtlas" id="G7KDL7">
    <property type="expression patterns" value="differential"/>
</dbReference>
<dbReference type="Pfam" id="PF00730">
    <property type="entry name" value="HhH-GPD"/>
    <property type="match status" value="1"/>
</dbReference>